<name>A0ABY6Z0P7_9BACL</name>
<keyword evidence="3" id="KW-1185">Reference proteome</keyword>
<dbReference type="EMBL" id="CP104064">
    <property type="protein sequence ID" value="WAH36435.1"/>
    <property type="molecule type" value="Genomic_DNA"/>
</dbReference>
<keyword evidence="1" id="KW-1133">Transmembrane helix</keyword>
<keyword evidence="1" id="KW-0812">Transmembrane</keyword>
<keyword evidence="1" id="KW-0472">Membrane</keyword>
<gene>
    <name evidence="2" type="ORF">NZD86_19800</name>
</gene>
<dbReference type="Proteomes" id="UP001164803">
    <property type="component" value="Chromosome"/>
</dbReference>
<feature type="transmembrane region" description="Helical" evidence="1">
    <location>
        <begin position="6"/>
        <end position="23"/>
    </location>
</feature>
<accession>A0ABY6Z0P7</accession>
<reference evidence="2" key="1">
    <citation type="submission" date="2022-08" db="EMBL/GenBank/DDBJ databases">
        <title>Alicyclobacillus dauci DSM2870, complete genome.</title>
        <authorList>
            <person name="Wang Q."/>
            <person name="Cai R."/>
            <person name="Wang Z."/>
        </authorList>
    </citation>
    <scope>NUCLEOTIDE SEQUENCE</scope>
    <source>
        <strain evidence="2">DSM 28700</strain>
    </source>
</reference>
<evidence type="ECO:0000313" key="2">
    <source>
        <dbReference type="EMBL" id="WAH36435.1"/>
    </source>
</evidence>
<protein>
    <submittedName>
        <fullName evidence="2">Transposase</fullName>
    </submittedName>
</protein>
<sequence length="97" mass="11041">MTTIIILGIIFIPVVMSGTYFMWHRLRLVYDVVALISAIVSFSASSTTIYSVIKNNTVFMTTLHALFIDPFFLIPSAYLGVYVIYMLCIAVFEQFKQ</sequence>
<proteinExistence type="predicted"/>
<feature type="transmembrane region" description="Helical" evidence="1">
    <location>
        <begin position="73"/>
        <end position="92"/>
    </location>
</feature>
<evidence type="ECO:0000256" key="1">
    <source>
        <dbReference type="SAM" id="Phobius"/>
    </source>
</evidence>
<feature type="transmembrane region" description="Helical" evidence="1">
    <location>
        <begin position="30"/>
        <end position="53"/>
    </location>
</feature>
<evidence type="ECO:0000313" key="3">
    <source>
        <dbReference type="Proteomes" id="UP001164803"/>
    </source>
</evidence>
<organism evidence="2 3">
    <name type="scientific">Alicyclobacillus dauci</name>
    <dbReference type="NCBI Taxonomy" id="1475485"/>
    <lineage>
        <taxon>Bacteria</taxon>
        <taxon>Bacillati</taxon>
        <taxon>Bacillota</taxon>
        <taxon>Bacilli</taxon>
        <taxon>Bacillales</taxon>
        <taxon>Alicyclobacillaceae</taxon>
        <taxon>Alicyclobacillus</taxon>
    </lineage>
</organism>
<dbReference type="RefSeq" id="WP_268043774.1">
    <property type="nucleotide sequence ID" value="NZ_CP104064.1"/>
</dbReference>